<protein>
    <submittedName>
        <fullName evidence="2">Uncharacterized protein</fullName>
    </submittedName>
</protein>
<name>A0A5N6JYQ0_MONLA</name>
<proteinExistence type="predicted"/>
<keyword evidence="3" id="KW-1185">Reference proteome</keyword>
<dbReference type="EMBL" id="VIGI01000011">
    <property type="protein sequence ID" value="KAB8294217.1"/>
    <property type="molecule type" value="Genomic_DNA"/>
</dbReference>
<evidence type="ECO:0000313" key="3">
    <source>
        <dbReference type="Proteomes" id="UP000326757"/>
    </source>
</evidence>
<comment type="caution">
    <text evidence="2">The sequence shown here is derived from an EMBL/GenBank/DDBJ whole genome shotgun (WGS) entry which is preliminary data.</text>
</comment>
<organism evidence="2 3">
    <name type="scientific">Monilinia laxa</name>
    <name type="common">Brown rot fungus</name>
    <name type="synonym">Sclerotinia laxa</name>
    <dbReference type="NCBI Taxonomy" id="61186"/>
    <lineage>
        <taxon>Eukaryota</taxon>
        <taxon>Fungi</taxon>
        <taxon>Dikarya</taxon>
        <taxon>Ascomycota</taxon>
        <taxon>Pezizomycotina</taxon>
        <taxon>Leotiomycetes</taxon>
        <taxon>Helotiales</taxon>
        <taxon>Sclerotiniaceae</taxon>
        <taxon>Monilinia</taxon>
    </lineage>
</organism>
<dbReference type="AlphaFoldDB" id="A0A5N6JYQ0"/>
<reference evidence="2 3" key="1">
    <citation type="submission" date="2019-06" db="EMBL/GenBank/DDBJ databases">
        <title>Genome Sequence of the Brown Rot Fungal Pathogen Monilinia laxa.</title>
        <authorList>
            <person name="De Miccolis Angelini R.M."/>
            <person name="Landi L."/>
            <person name="Abate D."/>
            <person name="Pollastro S."/>
            <person name="Romanazzi G."/>
            <person name="Faretra F."/>
        </authorList>
    </citation>
    <scope>NUCLEOTIDE SEQUENCE [LARGE SCALE GENOMIC DNA]</scope>
    <source>
        <strain evidence="2 3">Mlax316</strain>
    </source>
</reference>
<gene>
    <name evidence="2" type="ORF">EYC80_009650</name>
</gene>
<evidence type="ECO:0000313" key="2">
    <source>
        <dbReference type="EMBL" id="KAB8294217.1"/>
    </source>
</evidence>
<feature type="region of interest" description="Disordered" evidence="1">
    <location>
        <begin position="51"/>
        <end position="70"/>
    </location>
</feature>
<sequence>MTRHFTSFLKSAAGVLGNTTNTHHNRQDQPSPQASSGGGSLAIVNTRSSYNPIHTTSSTYTNPSENLPPTPSMRAVDEVPDLEGDAPSLFGGMGITNYRGVDTGPVAVPVAVPGMGSLVRQQGMVLGQGLVVGRQRAFTIPRKPLPAKEAGECEERGDSGRGYEEYGVRGRGLIRQGMDHADGESVDLGHREQMEGGQGFEEVGSEPGEFLEQEQVETAEERGARLERERIERAARDLNHENPLRSHPIHPMTIVTGAAPTTSSIYSENSNSLRSHTFRRSYTAPINGFNFAAMGGVGVGPLGDVTGINSMGTMERGSAAQRYNSSNATSGSRSGSFLRRASISWRGMGFGRSSSGGISTAGVARTGVAEVSGPVEVVGTVSERPATVYSETEDMMHEMMTAEAERRRSHRQSLILPKFDWEDEFLGGENTN</sequence>
<dbReference type="Proteomes" id="UP000326757">
    <property type="component" value="Unassembled WGS sequence"/>
</dbReference>
<feature type="compositionally biased region" description="Polar residues" evidence="1">
    <location>
        <begin position="51"/>
        <end position="65"/>
    </location>
</feature>
<feature type="region of interest" description="Disordered" evidence="1">
    <location>
        <begin position="17"/>
        <end position="44"/>
    </location>
</feature>
<evidence type="ECO:0000256" key="1">
    <source>
        <dbReference type="SAM" id="MobiDB-lite"/>
    </source>
</evidence>
<dbReference type="OrthoDB" id="3559802at2759"/>
<accession>A0A5N6JYQ0</accession>
<feature type="compositionally biased region" description="Polar residues" evidence="1">
    <location>
        <begin position="17"/>
        <end position="34"/>
    </location>
</feature>